<proteinExistence type="predicted"/>
<dbReference type="RefSeq" id="XP_021864958.2">
    <property type="nucleotide sequence ID" value="XM_022009266.2"/>
</dbReference>
<feature type="region of interest" description="Disordered" evidence="2">
    <location>
        <begin position="251"/>
        <end position="283"/>
    </location>
</feature>
<feature type="repeat" description="ANK" evidence="1">
    <location>
        <begin position="183"/>
        <end position="216"/>
    </location>
</feature>
<feature type="repeat" description="ANK" evidence="1">
    <location>
        <begin position="72"/>
        <end position="96"/>
    </location>
</feature>
<dbReference type="SMART" id="SM00248">
    <property type="entry name" value="ANK"/>
    <property type="match status" value="6"/>
</dbReference>
<evidence type="ECO:0000256" key="1">
    <source>
        <dbReference type="PROSITE-ProRule" id="PRU00023"/>
    </source>
</evidence>
<evidence type="ECO:0000256" key="3">
    <source>
        <dbReference type="SAM" id="Phobius"/>
    </source>
</evidence>
<dbReference type="InterPro" id="IPR036770">
    <property type="entry name" value="Ankyrin_rpt-contain_sf"/>
</dbReference>
<dbReference type="KEGG" id="soe:110803726"/>
<reference evidence="5" key="2">
    <citation type="submission" date="2025-08" db="UniProtKB">
        <authorList>
            <consortium name="RefSeq"/>
        </authorList>
    </citation>
    <scope>IDENTIFICATION</scope>
    <source>
        <tissue evidence="5">Leaf</tissue>
    </source>
</reference>
<dbReference type="InterPro" id="IPR002110">
    <property type="entry name" value="Ankyrin_rpt"/>
</dbReference>
<dbReference type="PANTHER" id="PTHR24128:SF101">
    <property type="entry name" value="ANKYRIN REPEAT-CONTAINING PROTEIN BDA1-LIKE"/>
    <property type="match status" value="1"/>
</dbReference>
<dbReference type="PROSITE" id="PS50088">
    <property type="entry name" value="ANK_REPEAT"/>
    <property type="match status" value="2"/>
</dbReference>
<keyword evidence="1" id="KW-0040">ANK repeat</keyword>
<dbReference type="GeneID" id="110803726"/>
<accession>A0A9R0JBG6</accession>
<gene>
    <name evidence="5" type="primary">LOC110803726</name>
</gene>
<dbReference type="PANTHER" id="PTHR24128">
    <property type="entry name" value="HOMEOBOX PROTEIN WARIAI"/>
    <property type="match status" value="1"/>
</dbReference>
<organism evidence="4 5">
    <name type="scientific">Spinacia oleracea</name>
    <name type="common">Spinach</name>
    <dbReference type="NCBI Taxonomy" id="3562"/>
    <lineage>
        <taxon>Eukaryota</taxon>
        <taxon>Viridiplantae</taxon>
        <taxon>Streptophyta</taxon>
        <taxon>Embryophyta</taxon>
        <taxon>Tracheophyta</taxon>
        <taxon>Spermatophyta</taxon>
        <taxon>Magnoliopsida</taxon>
        <taxon>eudicotyledons</taxon>
        <taxon>Gunneridae</taxon>
        <taxon>Pentapetalae</taxon>
        <taxon>Caryophyllales</taxon>
        <taxon>Chenopodiaceae</taxon>
        <taxon>Chenopodioideae</taxon>
        <taxon>Anserineae</taxon>
        <taxon>Spinacia</taxon>
    </lineage>
</organism>
<dbReference type="SUPFAM" id="SSF48403">
    <property type="entry name" value="Ankyrin repeat"/>
    <property type="match status" value="1"/>
</dbReference>
<name>A0A9R0JBG6_SPIOL</name>
<evidence type="ECO:0000256" key="2">
    <source>
        <dbReference type="SAM" id="MobiDB-lite"/>
    </source>
</evidence>
<dbReference type="Pfam" id="PF13857">
    <property type="entry name" value="Ank_5"/>
    <property type="match status" value="1"/>
</dbReference>
<keyword evidence="4" id="KW-1185">Reference proteome</keyword>
<feature type="transmembrane region" description="Helical" evidence="3">
    <location>
        <begin position="307"/>
        <end position="325"/>
    </location>
</feature>
<dbReference type="AlphaFoldDB" id="A0A9R0JBG6"/>
<feature type="transmembrane region" description="Helical" evidence="3">
    <location>
        <begin position="337"/>
        <end position="357"/>
    </location>
</feature>
<protein>
    <submittedName>
        <fullName evidence="5">Ankyrin repeat-containing protein At5g02620</fullName>
    </submittedName>
</protein>
<evidence type="ECO:0000313" key="5">
    <source>
        <dbReference type="RefSeq" id="XP_021864958.2"/>
    </source>
</evidence>
<evidence type="ECO:0000313" key="4">
    <source>
        <dbReference type="Proteomes" id="UP000813463"/>
    </source>
</evidence>
<keyword evidence="3" id="KW-1133">Transmembrane helix</keyword>
<keyword evidence="3" id="KW-0472">Membrane</keyword>
<dbReference type="Pfam" id="PF12796">
    <property type="entry name" value="Ank_2"/>
    <property type="match status" value="1"/>
</dbReference>
<feature type="transmembrane region" description="Helical" evidence="3">
    <location>
        <begin position="364"/>
        <end position="386"/>
    </location>
</feature>
<feature type="compositionally biased region" description="Polar residues" evidence="2">
    <location>
        <begin position="251"/>
        <end position="272"/>
    </location>
</feature>
<reference evidence="4" key="1">
    <citation type="journal article" date="2021" name="Nat. Commun.">
        <title>Genomic analyses provide insights into spinach domestication and the genetic basis of agronomic traits.</title>
        <authorList>
            <person name="Cai X."/>
            <person name="Sun X."/>
            <person name="Xu C."/>
            <person name="Sun H."/>
            <person name="Wang X."/>
            <person name="Ge C."/>
            <person name="Zhang Z."/>
            <person name="Wang Q."/>
            <person name="Fei Z."/>
            <person name="Jiao C."/>
            <person name="Wang Q."/>
        </authorList>
    </citation>
    <scope>NUCLEOTIDE SEQUENCE [LARGE SCALE GENOMIC DNA]</scope>
    <source>
        <strain evidence="4">cv. Varoflay</strain>
    </source>
</reference>
<dbReference type="Proteomes" id="UP000813463">
    <property type="component" value="Chromosome 1"/>
</dbReference>
<sequence length="452" mass="50529">MEMDKRLYEASLEGNVSILKALIQEDPLILDRISPTFFQDTPLHIATLRGHFEFARAVLGHNHRLATEADSLGHLPLHVASAKGHVEIVRELLRVGPAGSCLARSKDGKLPLHLAIMKGVRVEVLTELARASPESTRLRVDKGDYVLHLCVKYDNLDAFQLLVDLLKKESDDNNLLINARNDDGNTILHLAALHKNLEITKYLVATPGIELNAVNNNGLTALDLLENSPKDVKGLELLNFFLLQPNLQQPSTNTNNHSSIPPSKLTIQQHKPTTTTTTTTRRKKSPWKRFFTFNDNNTKHLEDMKGAILLTAAIIVTINALPIIYLNVNGPDIPDQFSINSGSFVPAVMIIVLLVSGIPLNNKFCAWLVIQLMYSAIGFMGLNYIGQMISTESRYSKLDIALILTYIWFLLLIIVSALNIIRLVVYGVTSIKRFVKRRKLRGRRENNDFSIA</sequence>
<keyword evidence="3" id="KW-0812">Transmembrane</keyword>
<dbReference type="PROSITE" id="PS50297">
    <property type="entry name" value="ANK_REP_REGION"/>
    <property type="match status" value="2"/>
</dbReference>
<feature type="transmembrane region" description="Helical" evidence="3">
    <location>
        <begin position="406"/>
        <end position="429"/>
    </location>
</feature>
<dbReference type="Gene3D" id="1.25.40.20">
    <property type="entry name" value="Ankyrin repeat-containing domain"/>
    <property type="match status" value="1"/>
</dbReference>